<dbReference type="Pfam" id="PF00797">
    <property type="entry name" value="Acetyltransf_2"/>
    <property type="match status" value="1"/>
</dbReference>
<dbReference type="Proteomes" id="UP000772434">
    <property type="component" value="Unassembled WGS sequence"/>
</dbReference>
<dbReference type="InterPro" id="IPR053710">
    <property type="entry name" value="Arylamine_NAT_domain_sf"/>
</dbReference>
<dbReference type="PANTHER" id="PTHR11786:SF0">
    <property type="entry name" value="ARYLAMINE N-ACETYLTRANSFERASE 4-RELATED"/>
    <property type="match status" value="1"/>
</dbReference>
<gene>
    <name evidence="2" type="ORF">BDP27DRAFT_1319312</name>
</gene>
<evidence type="ECO:0000313" key="2">
    <source>
        <dbReference type="EMBL" id="KAF9073036.1"/>
    </source>
</evidence>
<comment type="caution">
    <text evidence="2">The sequence shown here is derived from an EMBL/GenBank/DDBJ whole genome shotgun (WGS) entry which is preliminary data.</text>
</comment>
<dbReference type="InterPro" id="IPR001447">
    <property type="entry name" value="Arylamine_N-AcTrfase"/>
</dbReference>
<dbReference type="PANTHER" id="PTHR11786">
    <property type="entry name" value="N-HYDROXYARYLAMINE O-ACETYLTRANSFERASE"/>
    <property type="match status" value="1"/>
</dbReference>
<dbReference type="InterPro" id="IPR038765">
    <property type="entry name" value="Papain-like_cys_pep_sf"/>
</dbReference>
<dbReference type="SUPFAM" id="SSF54001">
    <property type="entry name" value="Cysteine proteinases"/>
    <property type="match status" value="1"/>
</dbReference>
<reference evidence="2" key="1">
    <citation type="submission" date="2020-11" db="EMBL/GenBank/DDBJ databases">
        <authorList>
            <consortium name="DOE Joint Genome Institute"/>
            <person name="Ahrendt S."/>
            <person name="Riley R."/>
            <person name="Andreopoulos W."/>
            <person name="Labutti K."/>
            <person name="Pangilinan J."/>
            <person name="Ruiz-Duenas F.J."/>
            <person name="Barrasa J.M."/>
            <person name="Sanchez-Garcia M."/>
            <person name="Camarero S."/>
            <person name="Miyauchi S."/>
            <person name="Serrano A."/>
            <person name="Linde D."/>
            <person name="Babiker R."/>
            <person name="Drula E."/>
            <person name="Ayuso-Fernandez I."/>
            <person name="Pacheco R."/>
            <person name="Padilla G."/>
            <person name="Ferreira P."/>
            <person name="Barriuso J."/>
            <person name="Kellner H."/>
            <person name="Castanera R."/>
            <person name="Alfaro M."/>
            <person name="Ramirez L."/>
            <person name="Pisabarro A.G."/>
            <person name="Kuo A."/>
            <person name="Tritt A."/>
            <person name="Lipzen A."/>
            <person name="He G."/>
            <person name="Yan M."/>
            <person name="Ng V."/>
            <person name="Cullen D."/>
            <person name="Martin F."/>
            <person name="Rosso M.-N."/>
            <person name="Henrissat B."/>
            <person name="Hibbett D."/>
            <person name="Martinez A.T."/>
            <person name="Grigoriev I.V."/>
        </authorList>
    </citation>
    <scope>NUCLEOTIDE SEQUENCE</scope>
    <source>
        <strain evidence="2">AH 40177</strain>
    </source>
</reference>
<evidence type="ECO:0000256" key="1">
    <source>
        <dbReference type="ARBA" id="ARBA00006547"/>
    </source>
</evidence>
<dbReference type="GO" id="GO:0016407">
    <property type="term" value="F:acetyltransferase activity"/>
    <property type="evidence" value="ECO:0007669"/>
    <property type="project" value="InterPro"/>
</dbReference>
<name>A0A9P5UBF5_9AGAR</name>
<protein>
    <recommendedName>
        <fullName evidence="4">Arylamine N-acetyltransferase</fullName>
    </recommendedName>
</protein>
<sequence length="375" mass="42209">MQDGRLREGLWIKAVPSAYDEAQVSNYLCRIKFPGSWSADNVKDFNADLDNLALLMRLHIVTFAFENTAIHYTKEHSMDISLPSLYQRLVIEGKGSYCFGKNTLFLQMIRALGYRAYSSAGRINTANPDSPTHFLAFVHQVLFVQPIQDSNATYVVDASGGGSCLMLPVLLKHGSKVVGATPSEWHTLMNTARPESSLSPSPNSEESAGVEWHLIVSHTSDDGSISSTKILYSFLESEFFTMDYECSNLGLYTGAWSEKEPIFVDNIVCSRCFWLSDEEMEAELALTDNLETYQRDIYSEGGIPRWDGSLNSRFMGRLALFNTEVKRHVGTRSETVKSFHTELERIDALREFFGIDIPRVDLENIRGRKPALELP</sequence>
<dbReference type="OrthoDB" id="10260017at2759"/>
<dbReference type="Gene3D" id="3.30.2140.20">
    <property type="match status" value="1"/>
</dbReference>
<accession>A0A9P5UBF5</accession>
<organism evidence="2 3">
    <name type="scientific">Rhodocollybia butyracea</name>
    <dbReference type="NCBI Taxonomy" id="206335"/>
    <lineage>
        <taxon>Eukaryota</taxon>
        <taxon>Fungi</taxon>
        <taxon>Dikarya</taxon>
        <taxon>Basidiomycota</taxon>
        <taxon>Agaricomycotina</taxon>
        <taxon>Agaricomycetes</taxon>
        <taxon>Agaricomycetidae</taxon>
        <taxon>Agaricales</taxon>
        <taxon>Marasmiineae</taxon>
        <taxon>Omphalotaceae</taxon>
        <taxon>Rhodocollybia</taxon>
    </lineage>
</organism>
<evidence type="ECO:0008006" key="4">
    <source>
        <dbReference type="Google" id="ProtNLM"/>
    </source>
</evidence>
<dbReference type="EMBL" id="JADNRY010000020">
    <property type="protein sequence ID" value="KAF9073036.1"/>
    <property type="molecule type" value="Genomic_DNA"/>
</dbReference>
<dbReference type="AlphaFoldDB" id="A0A9P5UBF5"/>
<keyword evidence="3" id="KW-1185">Reference proteome</keyword>
<evidence type="ECO:0000313" key="3">
    <source>
        <dbReference type="Proteomes" id="UP000772434"/>
    </source>
</evidence>
<proteinExistence type="inferred from homology"/>
<comment type="similarity">
    <text evidence="1">Belongs to the arylamine N-acetyltransferase family.</text>
</comment>